<keyword evidence="5" id="KW-1185">Reference proteome</keyword>
<dbReference type="OrthoDB" id="5738830at2"/>
<keyword evidence="2" id="KW-0732">Signal</keyword>
<dbReference type="Pfam" id="PF13767">
    <property type="entry name" value="DUF4168"/>
    <property type="match status" value="1"/>
</dbReference>
<keyword evidence="1" id="KW-0175">Coiled coil</keyword>
<dbReference type="InterPro" id="IPR025433">
    <property type="entry name" value="DUF4168"/>
</dbReference>
<dbReference type="EMBL" id="FNQO01000002">
    <property type="protein sequence ID" value="SEA10658.1"/>
    <property type="molecule type" value="Genomic_DNA"/>
</dbReference>
<evidence type="ECO:0000256" key="1">
    <source>
        <dbReference type="SAM" id="Coils"/>
    </source>
</evidence>
<proteinExistence type="predicted"/>
<accession>A0A1H3YIE2</accession>
<evidence type="ECO:0000313" key="4">
    <source>
        <dbReference type="EMBL" id="SEA10658.1"/>
    </source>
</evidence>
<evidence type="ECO:0000313" key="5">
    <source>
        <dbReference type="Proteomes" id="UP000198658"/>
    </source>
</evidence>
<dbReference type="RefSeq" id="WP_091387319.1">
    <property type="nucleotide sequence ID" value="NZ_FNQO01000002.1"/>
</dbReference>
<dbReference type="AlphaFoldDB" id="A0A1H3YIE2"/>
<feature type="coiled-coil region" evidence="1">
    <location>
        <begin position="61"/>
        <end position="88"/>
    </location>
</feature>
<feature type="domain" description="DUF4168" evidence="3">
    <location>
        <begin position="37"/>
        <end position="113"/>
    </location>
</feature>
<feature type="chain" id="PRO_5011696695" description="DUF4168 domain-containing protein" evidence="2">
    <location>
        <begin position="23"/>
        <end position="122"/>
    </location>
</feature>
<reference evidence="5" key="1">
    <citation type="submission" date="2016-10" db="EMBL/GenBank/DDBJ databases">
        <authorList>
            <person name="Varghese N."/>
            <person name="Submissions S."/>
        </authorList>
    </citation>
    <scope>NUCLEOTIDE SEQUENCE [LARGE SCALE GENOMIC DNA]</scope>
    <source>
        <strain evidence="5">CGMCC 1.10657</strain>
    </source>
</reference>
<dbReference type="Proteomes" id="UP000198658">
    <property type="component" value="Unassembled WGS sequence"/>
</dbReference>
<gene>
    <name evidence="4" type="ORF">SAMN05216562_1751</name>
</gene>
<evidence type="ECO:0000256" key="2">
    <source>
        <dbReference type="SAM" id="SignalP"/>
    </source>
</evidence>
<name>A0A1H3YIE2_9GAMM</name>
<organism evidence="4 5">
    <name type="scientific">Microbulbifer marinus</name>
    <dbReference type="NCBI Taxonomy" id="658218"/>
    <lineage>
        <taxon>Bacteria</taxon>
        <taxon>Pseudomonadati</taxon>
        <taxon>Pseudomonadota</taxon>
        <taxon>Gammaproteobacteria</taxon>
        <taxon>Cellvibrionales</taxon>
        <taxon>Microbulbiferaceae</taxon>
        <taxon>Microbulbifer</taxon>
    </lineage>
</organism>
<dbReference type="STRING" id="658218.SAMN05216562_1751"/>
<protein>
    <recommendedName>
        <fullName evidence="3">DUF4168 domain-containing protein</fullName>
    </recommendedName>
</protein>
<feature type="signal peptide" evidence="2">
    <location>
        <begin position="1"/>
        <end position="22"/>
    </location>
</feature>
<sequence>MKTPAICLAVLALLLALPMAQAQTNAGQATAQKVSYSDPQLQKFANAYRAIVMLSREYAPRIKAAADIQEAEEINKEAQGKMIGAIEQAGLSKEQYQQIAGSLQSDPALLERVNKILQQGQQ</sequence>
<evidence type="ECO:0000259" key="3">
    <source>
        <dbReference type="Pfam" id="PF13767"/>
    </source>
</evidence>